<comment type="caution">
    <text evidence="1">The sequence shown here is derived from an EMBL/GenBank/DDBJ whole genome shotgun (WGS) entry which is preliminary data.</text>
</comment>
<sequence length="100" mass="10855">MNAEAFSSPIFVKRASYIVQEIASLADAIDFLNEWPEDRRDLTYETALRACCDAYAGHIPVDAASNAFVGFAKRVAILEDPTSAMQWIAACKAGIGKVQA</sequence>
<reference evidence="2" key="1">
    <citation type="submission" date="2017-08" db="EMBL/GenBank/DDBJ databases">
        <title>Mesorhizobium wenxinae sp. nov., a novel rhizobial species isolated from root nodules of chickpea (Cicer arietinum L.).</title>
        <authorList>
            <person name="Zhang J."/>
        </authorList>
    </citation>
    <scope>NUCLEOTIDE SEQUENCE [LARGE SCALE GENOMIC DNA]</scope>
    <source>
        <strain evidence="2">USDA 3392</strain>
    </source>
</reference>
<organism evidence="1 2">
    <name type="scientific">Mesorhizobium mediterraneum</name>
    <dbReference type="NCBI Taxonomy" id="43617"/>
    <lineage>
        <taxon>Bacteria</taxon>
        <taxon>Pseudomonadati</taxon>
        <taxon>Pseudomonadota</taxon>
        <taxon>Alphaproteobacteria</taxon>
        <taxon>Hyphomicrobiales</taxon>
        <taxon>Phyllobacteriaceae</taxon>
        <taxon>Mesorhizobium</taxon>
    </lineage>
</organism>
<accession>A0AB36RHB5</accession>
<dbReference type="InterPro" id="IPR010385">
    <property type="entry name" value="DUF982"/>
</dbReference>
<dbReference type="RefSeq" id="WP_095482618.1">
    <property type="nucleotide sequence ID" value="NZ_CP088153.1"/>
</dbReference>
<dbReference type="Pfam" id="PF06169">
    <property type="entry name" value="DUF982"/>
    <property type="match status" value="1"/>
</dbReference>
<dbReference type="EMBL" id="NPKI01000001">
    <property type="protein sequence ID" value="PAQ04332.1"/>
    <property type="molecule type" value="Genomic_DNA"/>
</dbReference>
<dbReference type="AlphaFoldDB" id="A0AB36RHB5"/>
<name>A0AB36RHB5_9HYPH</name>
<dbReference type="Gene3D" id="6.10.250.730">
    <property type="match status" value="1"/>
</dbReference>
<keyword evidence="2" id="KW-1185">Reference proteome</keyword>
<evidence type="ECO:0000313" key="2">
    <source>
        <dbReference type="Proteomes" id="UP000216215"/>
    </source>
</evidence>
<protein>
    <recommendedName>
        <fullName evidence="3">DUF982 domain-containing protein</fullName>
    </recommendedName>
</protein>
<gene>
    <name evidence="1" type="ORF">CIT25_00415</name>
</gene>
<dbReference type="Proteomes" id="UP000216215">
    <property type="component" value="Unassembled WGS sequence"/>
</dbReference>
<proteinExistence type="predicted"/>
<evidence type="ECO:0000313" key="1">
    <source>
        <dbReference type="EMBL" id="PAQ04332.1"/>
    </source>
</evidence>
<evidence type="ECO:0008006" key="3">
    <source>
        <dbReference type="Google" id="ProtNLM"/>
    </source>
</evidence>